<dbReference type="Proteomes" id="UP000070121">
    <property type="component" value="Unassembled WGS sequence"/>
</dbReference>
<gene>
    <name evidence="1" type="ORF">CSAL01_08152</name>
</gene>
<protein>
    <submittedName>
        <fullName evidence="1">Uncharacterized protein</fullName>
    </submittedName>
</protein>
<proteinExistence type="predicted"/>
<dbReference type="AlphaFoldDB" id="A0A135RMW3"/>
<sequence length="102" mass="11257">MQNDSAMHSNDGFKVFLNKVIRRNRKEVKQRGSEISAPFNFQKCNLDLAGISADEIAMLKEQAVASRIGIADFDSDFPARPLFSIQPVMSSASISTVGSSYR</sequence>
<evidence type="ECO:0000313" key="1">
    <source>
        <dbReference type="EMBL" id="KXH25102.1"/>
    </source>
</evidence>
<comment type="caution">
    <text evidence="1">The sequence shown here is derived from an EMBL/GenBank/DDBJ whole genome shotgun (WGS) entry which is preliminary data.</text>
</comment>
<evidence type="ECO:0000313" key="2">
    <source>
        <dbReference type="Proteomes" id="UP000070121"/>
    </source>
</evidence>
<name>A0A135RMW3_9PEZI</name>
<dbReference type="EMBL" id="JFFI01002765">
    <property type="protein sequence ID" value="KXH25102.1"/>
    <property type="molecule type" value="Genomic_DNA"/>
</dbReference>
<reference evidence="1 2" key="1">
    <citation type="submission" date="2014-02" db="EMBL/GenBank/DDBJ databases">
        <title>The genome sequence of Colletotrichum salicis CBS 607.94.</title>
        <authorList>
            <person name="Baroncelli R."/>
            <person name="Thon M.R."/>
        </authorList>
    </citation>
    <scope>NUCLEOTIDE SEQUENCE [LARGE SCALE GENOMIC DNA]</scope>
    <source>
        <strain evidence="1 2">CBS 607.94</strain>
    </source>
</reference>
<dbReference type="OrthoDB" id="5226159at2759"/>
<accession>A0A135RMW3</accession>
<keyword evidence="2" id="KW-1185">Reference proteome</keyword>
<organism evidence="1 2">
    <name type="scientific">Colletotrichum salicis</name>
    <dbReference type="NCBI Taxonomy" id="1209931"/>
    <lineage>
        <taxon>Eukaryota</taxon>
        <taxon>Fungi</taxon>
        <taxon>Dikarya</taxon>
        <taxon>Ascomycota</taxon>
        <taxon>Pezizomycotina</taxon>
        <taxon>Sordariomycetes</taxon>
        <taxon>Hypocreomycetidae</taxon>
        <taxon>Glomerellales</taxon>
        <taxon>Glomerellaceae</taxon>
        <taxon>Colletotrichum</taxon>
        <taxon>Colletotrichum acutatum species complex</taxon>
    </lineage>
</organism>